<dbReference type="PANTHER" id="PTHR46564:SF1">
    <property type="entry name" value="TRANSPOSASE"/>
    <property type="match status" value="1"/>
</dbReference>
<dbReference type="Proteomes" id="UP000242254">
    <property type="component" value="Unassembled WGS sequence"/>
</dbReference>
<dbReference type="AlphaFoldDB" id="A0A2G4SXE3"/>
<protein>
    <recommendedName>
        <fullName evidence="3">Tc1-like transposase DDE domain-containing protein</fullName>
    </recommendedName>
</protein>
<dbReference type="GO" id="GO:0003676">
    <property type="term" value="F:nucleic acid binding"/>
    <property type="evidence" value="ECO:0007669"/>
    <property type="project" value="InterPro"/>
</dbReference>
<evidence type="ECO:0000313" key="1">
    <source>
        <dbReference type="EMBL" id="PHZ13046.1"/>
    </source>
</evidence>
<reference evidence="1 2" key="1">
    <citation type="journal article" date="2016" name="Proc. Natl. Acad. Sci. U.S.A.">
        <title>Lipid metabolic changes in an early divergent fungus govern the establishment of a mutualistic symbiosis with endobacteria.</title>
        <authorList>
            <person name="Lastovetsky O.A."/>
            <person name="Gaspar M.L."/>
            <person name="Mondo S.J."/>
            <person name="LaButti K.M."/>
            <person name="Sandor L."/>
            <person name="Grigoriev I.V."/>
            <person name="Henry S.A."/>
            <person name="Pawlowska T.E."/>
        </authorList>
    </citation>
    <scope>NUCLEOTIDE SEQUENCE [LARGE SCALE GENOMIC DNA]</scope>
    <source>
        <strain evidence="1 2">ATCC 52813</strain>
    </source>
</reference>
<dbReference type="PANTHER" id="PTHR46564">
    <property type="entry name" value="TRANSPOSASE"/>
    <property type="match status" value="1"/>
</dbReference>
<evidence type="ECO:0000313" key="2">
    <source>
        <dbReference type="Proteomes" id="UP000242254"/>
    </source>
</evidence>
<proteinExistence type="predicted"/>
<organism evidence="1 2">
    <name type="scientific">Rhizopus microsporus ATCC 52813</name>
    <dbReference type="NCBI Taxonomy" id="1340429"/>
    <lineage>
        <taxon>Eukaryota</taxon>
        <taxon>Fungi</taxon>
        <taxon>Fungi incertae sedis</taxon>
        <taxon>Mucoromycota</taxon>
        <taxon>Mucoromycotina</taxon>
        <taxon>Mucoromycetes</taxon>
        <taxon>Mucorales</taxon>
        <taxon>Mucorineae</taxon>
        <taxon>Rhizopodaceae</taxon>
        <taxon>Rhizopus</taxon>
    </lineage>
</organism>
<evidence type="ECO:0008006" key="3">
    <source>
        <dbReference type="Google" id="ProtNLM"/>
    </source>
</evidence>
<dbReference type="STRING" id="1340429.A0A2G4SXE3"/>
<dbReference type="RefSeq" id="XP_023466754.1">
    <property type="nucleotide sequence ID" value="XM_023608682.1"/>
</dbReference>
<dbReference type="EMBL" id="KZ303848">
    <property type="protein sequence ID" value="PHZ13046.1"/>
    <property type="molecule type" value="Genomic_DNA"/>
</dbReference>
<accession>A0A2G4SXE3</accession>
<dbReference type="Gene3D" id="3.30.420.10">
    <property type="entry name" value="Ribonuclease H-like superfamily/Ribonuclease H"/>
    <property type="match status" value="1"/>
</dbReference>
<gene>
    <name evidence="1" type="ORF">RHIMIDRAFT_237076</name>
</gene>
<dbReference type="GeneID" id="35439672"/>
<keyword evidence="2" id="KW-1185">Reference proteome</keyword>
<dbReference type="InterPro" id="IPR036397">
    <property type="entry name" value="RNaseH_sf"/>
</dbReference>
<sequence>MSEIQVEEMVEEMDLDENSAFTYGKLLLLANDTIVSPEMEDDVVPENVPLVPKNNNSKKALSYKAYGLENIKQFIRLIQEESGSAAKHAKACFIPRSTSYEIMKQWSEGDGAVIPVGCMKRLSKNNGTSKTNNTKLTQKHTQFLTSLVDQNLCITVDMAREQLCNMFQGLSISESSLRKHMKEKIRLSLKNSSIYTMDRDVTRAIELRYKIITERKATGAGFQKNYVFIDEAECNSYQIRSSAWSVKGTPAQVKVPTQKDINLSIVGCIFPFGTINFSKVEPLKPSDVAKIEKGFPLPENKKKKAQTDEFSKTKVKKGTAAYHIKPLFMLPYSPFLNPIEECWYKIKAHVRRNPLSLLDTLTPRIQAACRSVTTENCLGWIKYAKIFWDRCLGKELGLA</sequence>
<name>A0A2G4SXE3_RHIZD</name>